<evidence type="ECO:0000313" key="3">
    <source>
        <dbReference type="EMBL" id="SUS08180.1"/>
    </source>
</evidence>
<dbReference type="Gene3D" id="3.60.10.10">
    <property type="entry name" value="Endonuclease/exonuclease/phosphatase"/>
    <property type="match status" value="1"/>
</dbReference>
<name>A0A380TIA8_9ZZZZ</name>
<dbReference type="Pfam" id="PF03372">
    <property type="entry name" value="Exo_endo_phos"/>
    <property type="match status" value="1"/>
</dbReference>
<reference evidence="3" key="1">
    <citation type="submission" date="2018-07" db="EMBL/GenBank/DDBJ databases">
        <authorList>
            <person name="Quirk P.G."/>
            <person name="Krulwich T.A."/>
        </authorList>
    </citation>
    <scope>NUCLEOTIDE SEQUENCE</scope>
</reference>
<feature type="transmembrane region" description="Helical" evidence="1">
    <location>
        <begin position="57"/>
        <end position="74"/>
    </location>
</feature>
<feature type="domain" description="Endonuclease/exonuclease/phosphatase" evidence="2">
    <location>
        <begin position="129"/>
        <end position="332"/>
    </location>
</feature>
<feature type="transmembrane region" description="Helical" evidence="1">
    <location>
        <begin position="23"/>
        <end position="45"/>
    </location>
</feature>
<proteinExistence type="predicted"/>
<keyword evidence="1" id="KW-0472">Membrane</keyword>
<evidence type="ECO:0000256" key="1">
    <source>
        <dbReference type="SAM" id="Phobius"/>
    </source>
</evidence>
<organism evidence="3">
    <name type="scientific">metagenome</name>
    <dbReference type="NCBI Taxonomy" id="256318"/>
    <lineage>
        <taxon>unclassified sequences</taxon>
        <taxon>metagenomes</taxon>
    </lineage>
</organism>
<protein>
    <recommendedName>
        <fullName evidence="2">Endonuclease/exonuclease/phosphatase domain-containing protein</fullName>
    </recommendedName>
</protein>
<dbReference type="GO" id="GO:0003824">
    <property type="term" value="F:catalytic activity"/>
    <property type="evidence" value="ECO:0007669"/>
    <property type="project" value="InterPro"/>
</dbReference>
<dbReference type="EMBL" id="UIDG01000556">
    <property type="protein sequence ID" value="SUS08180.1"/>
    <property type="molecule type" value="Genomic_DNA"/>
</dbReference>
<gene>
    <name evidence="3" type="ORF">DF3PB_60018</name>
</gene>
<dbReference type="InterPro" id="IPR036691">
    <property type="entry name" value="Endo/exonu/phosph_ase_sf"/>
</dbReference>
<accession>A0A380TIA8</accession>
<keyword evidence="1" id="KW-1133">Transmembrane helix</keyword>
<dbReference type="AlphaFoldDB" id="A0A380TIA8"/>
<keyword evidence="1" id="KW-0812">Transmembrane</keyword>
<dbReference type="InterPro" id="IPR005135">
    <property type="entry name" value="Endo/exonuclease/phosphatase"/>
</dbReference>
<sequence>MAESVPNVLAVSLRKEARLLDSLLAAAGFAVAFALGTIAACRLLGVDRWPIELSYHFIPYFAAAALTQAAVCGLRRHFLPAVLCAAVGTHFAFVTLDPLDSPCQAVPRLGDIGTATAATGTHGSAISLITYNVHFSLKPSAWTRKWLDSRPADIIALQEVSRPLAEELRKPTAAYPYRVVLDSGGDGIAGVALLSSVPILEHRQFRPAEDAWPTIIARLAYGNGREGWIVVLHARNPITPFGNALRSVLFETLAGPVAGLDGSVVVVGDFNATPYTPALRTFVRSAGLTSACRFQGSYPARARGLGLPIDHVLVRNARITGLGTGRWFGSDHRALNAELVLQ</sequence>
<dbReference type="SUPFAM" id="SSF56219">
    <property type="entry name" value="DNase I-like"/>
    <property type="match status" value="1"/>
</dbReference>
<evidence type="ECO:0000259" key="2">
    <source>
        <dbReference type="Pfam" id="PF03372"/>
    </source>
</evidence>